<gene>
    <name evidence="13" type="ORF">PIB30_091917</name>
</gene>
<dbReference type="PANTHER" id="PTHR11609">
    <property type="entry name" value="PURINE BIOSYNTHESIS PROTEIN 6/7, PUR6/7"/>
    <property type="match status" value="1"/>
</dbReference>
<dbReference type="InterPro" id="IPR005875">
    <property type="entry name" value="PurK"/>
</dbReference>
<dbReference type="SUPFAM" id="SSF52440">
    <property type="entry name" value="PreATP-grasp domain"/>
    <property type="match status" value="1"/>
</dbReference>
<keyword evidence="9" id="KW-0456">Lyase</keyword>
<evidence type="ECO:0000256" key="9">
    <source>
        <dbReference type="ARBA" id="ARBA00023239"/>
    </source>
</evidence>
<dbReference type="EMBL" id="JASCZI010001864">
    <property type="protein sequence ID" value="MED6115570.1"/>
    <property type="molecule type" value="Genomic_DNA"/>
</dbReference>
<evidence type="ECO:0000259" key="12">
    <source>
        <dbReference type="PROSITE" id="PS50975"/>
    </source>
</evidence>
<dbReference type="Proteomes" id="UP001341840">
    <property type="component" value="Unassembled WGS sequence"/>
</dbReference>
<dbReference type="Pfam" id="PF02222">
    <property type="entry name" value="ATP-grasp"/>
    <property type="match status" value="1"/>
</dbReference>
<feature type="domain" description="ATP-grasp" evidence="12">
    <location>
        <begin position="188"/>
        <end position="376"/>
    </location>
</feature>
<dbReference type="NCBIfam" id="TIGR01161">
    <property type="entry name" value="purK"/>
    <property type="match status" value="1"/>
</dbReference>
<dbReference type="HAMAP" id="MF_01929">
    <property type="entry name" value="PurE_classI"/>
    <property type="match status" value="1"/>
</dbReference>
<evidence type="ECO:0000313" key="13">
    <source>
        <dbReference type="EMBL" id="MED6115570.1"/>
    </source>
</evidence>
<proteinExistence type="inferred from homology"/>
<dbReference type="Gene3D" id="3.30.470.20">
    <property type="entry name" value="ATP-grasp fold, B domain"/>
    <property type="match status" value="1"/>
</dbReference>
<evidence type="ECO:0000256" key="6">
    <source>
        <dbReference type="ARBA" id="ARBA00022755"/>
    </source>
</evidence>
<dbReference type="InterPro" id="IPR016185">
    <property type="entry name" value="PreATP-grasp_dom_sf"/>
</dbReference>
<comment type="caution">
    <text evidence="13">The sequence shown here is derived from an EMBL/GenBank/DDBJ whole genome shotgun (WGS) entry which is preliminary data.</text>
</comment>
<dbReference type="Gene3D" id="3.40.50.20">
    <property type="match status" value="1"/>
</dbReference>
<keyword evidence="5 11" id="KW-0547">Nucleotide-binding</keyword>
<comment type="pathway">
    <text evidence="2">Purine metabolism; IMP biosynthesis via de novo pathway; 5-amino-1-(5-phospho-D-ribosyl)imidazole-4-carboxylate from 5-amino-1-(5-phospho-D-ribosyl)imidazole (carboxylase route): step 1/1.</text>
</comment>
<dbReference type="Pfam" id="PF22660">
    <property type="entry name" value="RS_preATP-grasp-like"/>
    <property type="match status" value="1"/>
</dbReference>
<keyword evidence="7" id="KW-0210">Decarboxylase</keyword>
<dbReference type="NCBIfam" id="NF004679">
    <property type="entry name" value="PRK06019.1-5"/>
    <property type="match status" value="1"/>
</dbReference>
<dbReference type="InterPro" id="IPR033747">
    <property type="entry name" value="PurE_ClassI"/>
</dbReference>
<evidence type="ECO:0000256" key="5">
    <source>
        <dbReference type="ARBA" id="ARBA00022741"/>
    </source>
</evidence>
<dbReference type="InterPro" id="IPR011761">
    <property type="entry name" value="ATP-grasp"/>
</dbReference>
<dbReference type="Pfam" id="PF17769">
    <property type="entry name" value="PurK_C"/>
    <property type="match status" value="1"/>
</dbReference>
<evidence type="ECO:0000313" key="14">
    <source>
        <dbReference type="Proteomes" id="UP001341840"/>
    </source>
</evidence>
<keyword evidence="6" id="KW-0658">Purine biosynthesis</keyword>
<dbReference type="SUPFAM" id="SSF51246">
    <property type="entry name" value="Rudiment single hybrid motif"/>
    <property type="match status" value="1"/>
</dbReference>
<dbReference type="InterPro" id="IPR003135">
    <property type="entry name" value="ATP-grasp_carboxylate-amine"/>
</dbReference>
<dbReference type="InterPro" id="IPR011054">
    <property type="entry name" value="Rudment_hybrid_motif"/>
</dbReference>
<dbReference type="InterPro" id="IPR016301">
    <property type="entry name" value="Ade2_fungi/plant"/>
</dbReference>
<dbReference type="PROSITE" id="PS50975">
    <property type="entry name" value="ATP_GRASP"/>
    <property type="match status" value="1"/>
</dbReference>
<evidence type="ECO:0000256" key="10">
    <source>
        <dbReference type="ARBA" id="ARBA00031607"/>
    </source>
</evidence>
<protein>
    <recommendedName>
        <fullName evidence="4">phosphoribosylaminoimidazole carboxylase</fullName>
        <ecNumber evidence="4">4.1.1.21</ecNumber>
    </recommendedName>
    <alternativeName>
        <fullName evidence="10">AIR carboxylase</fullName>
    </alternativeName>
</protein>
<dbReference type="Pfam" id="PF00731">
    <property type="entry name" value="AIRC"/>
    <property type="match status" value="1"/>
</dbReference>
<dbReference type="InterPro" id="IPR000031">
    <property type="entry name" value="PurE_dom"/>
</dbReference>
<dbReference type="NCBIfam" id="TIGR01162">
    <property type="entry name" value="purE"/>
    <property type="match status" value="1"/>
</dbReference>
<dbReference type="SMART" id="SM01001">
    <property type="entry name" value="AIRC"/>
    <property type="match status" value="1"/>
</dbReference>
<evidence type="ECO:0000256" key="11">
    <source>
        <dbReference type="PROSITE-ProRule" id="PRU00409"/>
    </source>
</evidence>
<dbReference type="EC" id="4.1.1.21" evidence="4"/>
<evidence type="ECO:0000256" key="3">
    <source>
        <dbReference type="ARBA" id="ARBA00006114"/>
    </source>
</evidence>
<dbReference type="SUPFAM" id="SSF52255">
    <property type="entry name" value="N5-CAIR mutase (phosphoribosylaminoimidazole carboxylase, PurE)"/>
    <property type="match status" value="1"/>
</dbReference>
<comment type="catalytic activity">
    <reaction evidence="1">
        <text>5-amino-1-(5-phospho-D-ribosyl)imidazole-4-carboxylate + H(+) = 5-amino-1-(5-phospho-beta-D-ribosyl)imidazole + CO2</text>
        <dbReference type="Rhea" id="RHEA:10792"/>
        <dbReference type="ChEBI" id="CHEBI:15378"/>
        <dbReference type="ChEBI" id="CHEBI:16526"/>
        <dbReference type="ChEBI" id="CHEBI:77657"/>
        <dbReference type="ChEBI" id="CHEBI:137981"/>
        <dbReference type="EC" id="4.1.1.21"/>
    </reaction>
</comment>
<keyword evidence="8 11" id="KW-0067">ATP-binding</keyword>
<dbReference type="InterPro" id="IPR040686">
    <property type="entry name" value="PurK_C"/>
</dbReference>
<dbReference type="PIRSF" id="PIRSF001340">
    <property type="entry name" value="AIR_carboxylase"/>
    <property type="match status" value="1"/>
</dbReference>
<dbReference type="InterPro" id="IPR013815">
    <property type="entry name" value="ATP_grasp_subdomain_1"/>
</dbReference>
<keyword evidence="14" id="KW-1185">Reference proteome</keyword>
<evidence type="ECO:0000256" key="2">
    <source>
        <dbReference type="ARBA" id="ARBA00004747"/>
    </source>
</evidence>
<evidence type="ECO:0000256" key="1">
    <source>
        <dbReference type="ARBA" id="ARBA00001244"/>
    </source>
</evidence>
<dbReference type="PANTHER" id="PTHR11609:SF5">
    <property type="entry name" value="PHOSPHORIBOSYLAMINOIMIDAZOLE CARBOXYLASE"/>
    <property type="match status" value="1"/>
</dbReference>
<evidence type="ECO:0000256" key="4">
    <source>
        <dbReference type="ARBA" id="ARBA00012329"/>
    </source>
</evidence>
<dbReference type="SUPFAM" id="SSF56059">
    <property type="entry name" value="Glutathione synthetase ATP-binding domain-like"/>
    <property type="match status" value="1"/>
</dbReference>
<evidence type="ECO:0000256" key="8">
    <source>
        <dbReference type="ARBA" id="ARBA00022840"/>
    </source>
</evidence>
<comment type="similarity">
    <text evidence="3">In the C-terminal section; belongs to the AIR carboxylase family. Class I subfamily.</text>
</comment>
<dbReference type="Gene3D" id="3.40.50.1970">
    <property type="match status" value="1"/>
</dbReference>
<dbReference type="Gene3D" id="3.30.1490.20">
    <property type="entry name" value="ATP-grasp fold, A domain"/>
    <property type="match status" value="1"/>
</dbReference>
<accession>A0ABU6QU39</accession>
<reference evidence="13 14" key="1">
    <citation type="journal article" date="2023" name="Plants (Basel)">
        <title>Bridging the Gap: Combining Genomics and Transcriptomics Approaches to Understand Stylosanthes scabra, an Orphan Legume from the Brazilian Caatinga.</title>
        <authorList>
            <person name="Ferreira-Neto J.R.C."/>
            <person name="da Silva M.D."/>
            <person name="Binneck E."/>
            <person name="de Melo N.F."/>
            <person name="da Silva R.H."/>
            <person name="de Melo A.L.T.M."/>
            <person name="Pandolfi V."/>
            <person name="Bustamante F.O."/>
            <person name="Brasileiro-Vidal A.C."/>
            <person name="Benko-Iseppon A.M."/>
        </authorList>
    </citation>
    <scope>NUCLEOTIDE SEQUENCE [LARGE SCALE GENOMIC DNA]</scope>
    <source>
        <tissue evidence="13">Leaves</tissue>
    </source>
</reference>
<evidence type="ECO:0000256" key="7">
    <source>
        <dbReference type="ARBA" id="ARBA00022793"/>
    </source>
</evidence>
<dbReference type="InterPro" id="IPR054350">
    <property type="entry name" value="PurT/PurK_preATP-grasp"/>
</dbReference>
<organism evidence="13 14">
    <name type="scientific">Stylosanthes scabra</name>
    <dbReference type="NCBI Taxonomy" id="79078"/>
    <lineage>
        <taxon>Eukaryota</taxon>
        <taxon>Viridiplantae</taxon>
        <taxon>Streptophyta</taxon>
        <taxon>Embryophyta</taxon>
        <taxon>Tracheophyta</taxon>
        <taxon>Spermatophyta</taxon>
        <taxon>Magnoliopsida</taxon>
        <taxon>eudicotyledons</taxon>
        <taxon>Gunneridae</taxon>
        <taxon>Pentapetalae</taxon>
        <taxon>rosids</taxon>
        <taxon>fabids</taxon>
        <taxon>Fabales</taxon>
        <taxon>Fabaceae</taxon>
        <taxon>Papilionoideae</taxon>
        <taxon>50 kb inversion clade</taxon>
        <taxon>dalbergioids sensu lato</taxon>
        <taxon>Dalbergieae</taxon>
        <taxon>Pterocarpus clade</taxon>
        <taxon>Stylosanthes</taxon>
    </lineage>
</organism>
<dbReference type="HAMAP" id="MF_01928">
    <property type="entry name" value="PurK"/>
    <property type="match status" value="1"/>
</dbReference>
<sequence length="638" mass="69739">MLPSVRTYSGFGFRPCLNHHPCWKATTTTSSSAISLGFFLERTPLPPFSSLKMKRSYPAQLVFQASQDPVSLSNDELPVHGLSEVIVGVLGGGQLGRMLCQAASQMAIKVMVLDPQENCPARSLSYDHMVGSFDDSATVEEFAKRCGVLTVEIEHVDVATLEKLEKQGVDCQPKASTIRIIQDKYLQKVHFSQNGIPLPEFMQIDDLEGAKKVGELFGYPLMIKSRRLAYDGRGNAVAKSEDELPSAVDALGGFSRGLYAEKWAPFVKELAVIVARERNNSISCYPVVETIHRDNICHIVKAPANVKWKIRERAAEVACCAVSSLEGAGVFAVELFLTDDGQILLNEVAPRPHNSGHHTIESCYTSQFEQHLRAVVGLPLGDSSLKTPAAIMYNILGEEEGELGFRLAHQLIRRALTIPSASVHWYDKPEMRKQRKMGHITIVGKSLGNIESDLATIVDRKRLDDKSAVTPRVGIIMGSDSDLPVMKSAAEFLEMFDVPHEVRIVSAHRTPELMFSYASSAHERGIQVIIAGAGAAAHLPGMVAALTPLPVVGVPVRASTLDGIDSLLSIVQMPRGVPVATVAVNNATNAGLLAVRILSVADDNLRLRMSQYLEDQKEMVLKKGDKLQKEGWKSYLDS</sequence>
<name>A0ABU6QU39_9FABA</name>